<proteinExistence type="predicted"/>
<sequence length="116" mass="13267">MSSFARPASRLIPRLHAQRALLTLHHRRAFHPTGLRAALNETDRNRDDVGKEIDHHKDDQLRKQKEGKGHWKGELASNSESAVKADRGDMEATDDNIQKMQEETTKHHAEGREESK</sequence>
<evidence type="ECO:0000313" key="2">
    <source>
        <dbReference type="EMBL" id="SLM35059.1"/>
    </source>
</evidence>
<protein>
    <submittedName>
        <fullName evidence="2">Uncharacterized protein</fullName>
    </submittedName>
</protein>
<dbReference type="AlphaFoldDB" id="A0A1W5CWM3"/>
<feature type="compositionally biased region" description="Basic and acidic residues" evidence="1">
    <location>
        <begin position="83"/>
        <end position="116"/>
    </location>
</feature>
<reference evidence="3" key="1">
    <citation type="submission" date="2017-03" db="EMBL/GenBank/DDBJ databases">
        <authorList>
            <person name="Sharma R."/>
            <person name="Thines M."/>
        </authorList>
    </citation>
    <scope>NUCLEOTIDE SEQUENCE [LARGE SCALE GENOMIC DNA]</scope>
</reference>
<feature type="region of interest" description="Disordered" evidence="1">
    <location>
        <begin position="35"/>
        <end position="116"/>
    </location>
</feature>
<accession>A0A1W5CWM3</accession>
<dbReference type="Proteomes" id="UP000192927">
    <property type="component" value="Unassembled WGS sequence"/>
</dbReference>
<dbReference type="EMBL" id="FWEW01000500">
    <property type="protein sequence ID" value="SLM35059.1"/>
    <property type="molecule type" value="Genomic_DNA"/>
</dbReference>
<organism evidence="2 3">
    <name type="scientific">Lasallia pustulata</name>
    <dbReference type="NCBI Taxonomy" id="136370"/>
    <lineage>
        <taxon>Eukaryota</taxon>
        <taxon>Fungi</taxon>
        <taxon>Dikarya</taxon>
        <taxon>Ascomycota</taxon>
        <taxon>Pezizomycotina</taxon>
        <taxon>Lecanoromycetes</taxon>
        <taxon>OSLEUM clade</taxon>
        <taxon>Umbilicariomycetidae</taxon>
        <taxon>Umbilicariales</taxon>
        <taxon>Umbilicariaceae</taxon>
        <taxon>Lasallia</taxon>
    </lineage>
</organism>
<evidence type="ECO:0000256" key="1">
    <source>
        <dbReference type="SAM" id="MobiDB-lite"/>
    </source>
</evidence>
<evidence type="ECO:0000313" key="3">
    <source>
        <dbReference type="Proteomes" id="UP000192927"/>
    </source>
</evidence>
<name>A0A1W5CWM3_9LECA</name>
<feature type="compositionally biased region" description="Basic and acidic residues" evidence="1">
    <location>
        <begin position="41"/>
        <end position="73"/>
    </location>
</feature>
<keyword evidence="3" id="KW-1185">Reference proteome</keyword>